<dbReference type="PROSITE" id="PS01124">
    <property type="entry name" value="HTH_ARAC_FAMILY_2"/>
    <property type="match status" value="1"/>
</dbReference>
<dbReference type="AlphaFoldDB" id="A0A4Y8Q934"/>
<dbReference type="GO" id="GO:0043565">
    <property type="term" value="F:sequence-specific DNA binding"/>
    <property type="evidence" value="ECO:0007669"/>
    <property type="project" value="InterPro"/>
</dbReference>
<dbReference type="InterPro" id="IPR020449">
    <property type="entry name" value="Tscrpt_reg_AraC-type_HTH"/>
</dbReference>
<evidence type="ECO:0000256" key="2">
    <source>
        <dbReference type="ARBA" id="ARBA00023125"/>
    </source>
</evidence>
<dbReference type="RefSeq" id="WP_134749138.1">
    <property type="nucleotide sequence ID" value="NZ_MYFO02000004.1"/>
</dbReference>
<dbReference type="InterPro" id="IPR018060">
    <property type="entry name" value="HTH_AraC"/>
</dbReference>
<organism evidence="5 6">
    <name type="scientific">Paenibacillus athensensis</name>
    <dbReference type="NCBI Taxonomy" id="1967502"/>
    <lineage>
        <taxon>Bacteria</taxon>
        <taxon>Bacillati</taxon>
        <taxon>Bacillota</taxon>
        <taxon>Bacilli</taxon>
        <taxon>Bacillales</taxon>
        <taxon>Paenibacillaceae</taxon>
        <taxon>Paenibacillus</taxon>
    </lineage>
</organism>
<evidence type="ECO:0000256" key="3">
    <source>
        <dbReference type="ARBA" id="ARBA00023163"/>
    </source>
</evidence>
<keyword evidence="2" id="KW-0238">DNA-binding</keyword>
<dbReference type="OrthoDB" id="2567533at2"/>
<dbReference type="InterPro" id="IPR009057">
    <property type="entry name" value="Homeodomain-like_sf"/>
</dbReference>
<dbReference type="PANTHER" id="PTHR43280">
    <property type="entry name" value="ARAC-FAMILY TRANSCRIPTIONAL REGULATOR"/>
    <property type="match status" value="1"/>
</dbReference>
<dbReference type="Gene3D" id="1.10.10.60">
    <property type="entry name" value="Homeodomain-like"/>
    <property type="match status" value="1"/>
</dbReference>
<keyword evidence="1" id="KW-0805">Transcription regulation</keyword>
<keyword evidence="3" id="KW-0804">Transcription</keyword>
<proteinExistence type="predicted"/>
<dbReference type="SUPFAM" id="SSF46689">
    <property type="entry name" value="Homeodomain-like"/>
    <property type="match status" value="2"/>
</dbReference>
<feature type="domain" description="HTH araC/xylS-type" evidence="4">
    <location>
        <begin position="148"/>
        <end position="246"/>
    </location>
</feature>
<protein>
    <recommendedName>
        <fullName evidence="4">HTH araC/xylS-type domain-containing protein</fullName>
    </recommendedName>
</protein>
<dbReference type="PRINTS" id="PR00032">
    <property type="entry name" value="HTHARAC"/>
</dbReference>
<reference evidence="5 6" key="1">
    <citation type="submission" date="2017-03" db="EMBL/GenBank/DDBJ databases">
        <title>Isolation of Levoglucosan Utilizing Bacteria.</title>
        <authorList>
            <person name="Arya A.S."/>
        </authorList>
    </citation>
    <scope>NUCLEOTIDE SEQUENCE [LARGE SCALE GENOMIC DNA]</scope>
    <source>
        <strain evidence="5 6">MEC069</strain>
    </source>
</reference>
<evidence type="ECO:0000259" key="4">
    <source>
        <dbReference type="PROSITE" id="PS01124"/>
    </source>
</evidence>
<dbReference type="GO" id="GO:0003700">
    <property type="term" value="F:DNA-binding transcription factor activity"/>
    <property type="evidence" value="ECO:0007669"/>
    <property type="project" value="InterPro"/>
</dbReference>
<comment type="caution">
    <text evidence="5">The sequence shown here is derived from an EMBL/GenBank/DDBJ whole genome shotgun (WGS) entry which is preliminary data.</text>
</comment>
<dbReference type="Pfam" id="PF12833">
    <property type="entry name" value="HTH_18"/>
    <property type="match status" value="1"/>
</dbReference>
<evidence type="ECO:0000313" key="6">
    <source>
        <dbReference type="Proteomes" id="UP000298246"/>
    </source>
</evidence>
<dbReference type="Proteomes" id="UP000298246">
    <property type="component" value="Unassembled WGS sequence"/>
</dbReference>
<name>A0A4Y8Q934_9BACL</name>
<evidence type="ECO:0000256" key="1">
    <source>
        <dbReference type="ARBA" id="ARBA00023015"/>
    </source>
</evidence>
<keyword evidence="6" id="KW-1185">Reference proteome</keyword>
<gene>
    <name evidence="5" type="ORF">B5M42_01925</name>
</gene>
<dbReference type="SMART" id="SM00342">
    <property type="entry name" value="HTH_ARAC"/>
    <property type="match status" value="1"/>
</dbReference>
<dbReference type="EMBL" id="MYFO01000002">
    <property type="protein sequence ID" value="TFE91227.1"/>
    <property type="molecule type" value="Genomic_DNA"/>
</dbReference>
<accession>A0A4Y8Q934</accession>
<sequence>MTILKRIDYLMPRMLEKWHMDKHYGLVLWSNANIEVMYNRKNLLLPANHLMIMAGFQGCMSIVHKDKEIAMIKGLMVSLKKNPSLHAIATQITLGENDKLQPILPLLDDSKVFHSNKYLYDIRKFIYESLSKMEKQTACNNQVDARLIKIHRYIRAHFQTPTTLRDLAELIGVHPAYLCNSYSRVFNISPIQHINILRIRKAKELLLKSNLSIKEIAALTGFGSAAQFSSIFKRFHFLTPSEYRLAGD</sequence>
<evidence type="ECO:0000313" key="5">
    <source>
        <dbReference type="EMBL" id="TFE91227.1"/>
    </source>
</evidence>
<dbReference type="PANTHER" id="PTHR43280:SF2">
    <property type="entry name" value="HTH-TYPE TRANSCRIPTIONAL REGULATOR EXSA"/>
    <property type="match status" value="1"/>
</dbReference>